<protein>
    <recommendedName>
        <fullName evidence="4">Carboxypeptidase regulatory-like domain-containing protein</fullName>
    </recommendedName>
</protein>
<dbReference type="EMBL" id="RXOF01000002">
    <property type="protein sequence ID" value="RTQ52280.1"/>
    <property type="molecule type" value="Genomic_DNA"/>
</dbReference>
<proteinExistence type="predicted"/>
<dbReference type="Pfam" id="PF13620">
    <property type="entry name" value="CarboxypepD_reg"/>
    <property type="match status" value="1"/>
</dbReference>
<comment type="caution">
    <text evidence="2">The sequence shown here is derived from an EMBL/GenBank/DDBJ whole genome shotgun (WGS) entry which is preliminary data.</text>
</comment>
<sequence>MKTSFALRFFFAALALALVTMYAPAAGRKAAAQGQLTGALFDGATHEPIPLANVVLLRAADGAYVATAATRPDGTFEFRNVPLGQYRVQTTVLGYEPLRPVVGLTAQQPQKALGAVELTPFGAAVACVPPATRPASTAAKVGNAGRYVLTVARLHRRQVPRIVQL</sequence>
<accession>A0A3S0IQU5</accession>
<dbReference type="SUPFAM" id="SSF49478">
    <property type="entry name" value="Cna protein B-type domain"/>
    <property type="match status" value="1"/>
</dbReference>
<name>A0A3S0IQU5_9BACT</name>
<evidence type="ECO:0000313" key="3">
    <source>
        <dbReference type="Proteomes" id="UP000282184"/>
    </source>
</evidence>
<reference evidence="2 3" key="1">
    <citation type="submission" date="2018-12" db="EMBL/GenBank/DDBJ databases">
        <title>Hymenobacter gummosus sp. nov., isolated from a spring.</title>
        <authorList>
            <person name="Nie L."/>
        </authorList>
    </citation>
    <scope>NUCLEOTIDE SEQUENCE [LARGE SCALE GENOMIC DNA]</scope>
    <source>
        <strain evidence="2 3">KCTC 52166</strain>
    </source>
</reference>
<gene>
    <name evidence="2" type="ORF">EJV47_04445</name>
</gene>
<dbReference type="OrthoDB" id="881540at2"/>
<feature type="chain" id="PRO_5018583385" description="Carboxypeptidase regulatory-like domain-containing protein" evidence="1">
    <location>
        <begin position="26"/>
        <end position="165"/>
    </location>
</feature>
<keyword evidence="1" id="KW-0732">Signal</keyword>
<dbReference type="RefSeq" id="WP_126691937.1">
    <property type="nucleotide sequence ID" value="NZ_RXOF01000002.1"/>
</dbReference>
<keyword evidence="3" id="KW-1185">Reference proteome</keyword>
<organism evidence="2 3">
    <name type="scientific">Hymenobacter gummosus</name>
    <dbReference type="NCBI Taxonomy" id="1776032"/>
    <lineage>
        <taxon>Bacteria</taxon>
        <taxon>Pseudomonadati</taxon>
        <taxon>Bacteroidota</taxon>
        <taxon>Cytophagia</taxon>
        <taxon>Cytophagales</taxon>
        <taxon>Hymenobacteraceae</taxon>
        <taxon>Hymenobacter</taxon>
    </lineage>
</organism>
<dbReference type="AlphaFoldDB" id="A0A3S0IQU5"/>
<evidence type="ECO:0000313" key="2">
    <source>
        <dbReference type="EMBL" id="RTQ52280.1"/>
    </source>
</evidence>
<feature type="signal peptide" evidence="1">
    <location>
        <begin position="1"/>
        <end position="25"/>
    </location>
</feature>
<evidence type="ECO:0000256" key="1">
    <source>
        <dbReference type="SAM" id="SignalP"/>
    </source>
</evidence>
<dbReference type="Proteomes" id="UP000282184">
    <property type="component" value="Unassembled WGS sequence"/>
</dbReference>
<dbReference type="Gene3D" id="2.60.40.1120">
    <property type="entry name" value="Carboxypeptidase-like, regulatory domain"/>
    <property type="match status" value="1"/>
</dbReference>
<evidence type="ECO:0008006" key="4">
    <source>
        <dbReference type="Google" id="ProtNLM"/>
    </source>
</evidence>